<gene>
    <name evidence="1" type="ORF">METZ01_LOCUS292277</name>
</gene>
<protein>
    <recommendedName>
        <fullName evidence="2">Phosphatidate cytidylyltransferase</fullName>
    </recommendedName>
</protein>
<reference evidence="1" key="1">
    <citation type="submission" date="2018-05" db="EMBL/GenBank/DDBJ databases">
        <authorList>
            <person name="Lanie J.A."/>
            <person name="Ng W.-L."/>
            <person name="Kazmierczak K.M."/>
            <person name="Andrzejewski T.M."/>
            <person name="Davidsen T.M."/>
            <person name="Wayne K.J."/>
            <person name="Tettelin H."/>
            <person name="Glass J.I."/>
            <person name="Rusch D."/>
            <person name="Podicherti R."/>
            <person name="Tsui H.-C.T."/>
            <person name="Winkler M.E."/>
        </authorList>
    </citation>
    <scope>NUCLEOTIDE SEQUENCE</scope>
</reference>
<proteinExistence type="predicted"/>
<dbReference type="AlphaFoldDB" id="A0A382LSM4"/>
<evidence type="ECO:0000313" key="1">
    <source>
        <dbReference type="EMBL" id="SVC39423.1"/>
    </source>
</evidence>
<sequence>MLKYCLAPILLSALLICDWLGPQAVWCFFFGFSAFVIIGDQI</sequence>
<evidence type="ECO:0008006" key="2">
    <source>
        <dbReference type="Google" id="ProtNLM"/>
    </source>
</evidence>
<feature type="non-terminal residue" evidence="1">
    <location>
        <position position="42"/>
    </location>
</feature>
<dbReference type="EMBL" id="UINC01088842">
    <property type="protein sequence ID" value="SVC39423.1"/>
    <property type="molecule type" value="Genomic_DNA"/>
</dbReference>
<accession>A0A382LSM4</accession>
<organism evidence="1">
    <name type="scientific">marine metagenome</name>
    <dbReference type="NCBI Taxonomy" id="408172"/>
    <lineage>
        <taxon>unclassified sequences</taxon>
        <taxon>metagenomes</taxon>
        <taxon>ecological metagenomes</taxon>
    </lineage>
</organism>
<name>A0A382LSM4_9ZZZZ</name>